<name>A0A2P5P7E8_9CHLR</name>
<evidence type="ECO:0000313" key="9">
    <source>
        <dbReference type="EMBL" id="PPD58227.1"/>
    </source>
</evidence>
<dbReference type="CDD" id="cd07153">
    <property type="entry name" value="Fur_like"/>
    <property type="match status" value="1"/>
</dbReference>
<comment type="cofactor">
    <cofactor evidence="7">
        <name>Zn(2+)</name>
        <dbReference type="ChEBI" id="CHEBI:29105"/>
    </cofactor>
    <text evidence="7">Binds 1 zinc ion per subunit.</text>
</comment>
<dbReference type="RefSeq" id="WP_102331235.1">
    <property type="nucleotide sequence ID" value="NZ_CP058566.2"/>
</dbReference>
<dbReference type="PANTHER" id="PTHR33202">
    <property type="entry name" value="ZINC UPTAKE REGULATION PROTEIN"/>
    <property type="match status" value="1"/>
</dbReference>
<organism evidence="9 10">
    <name type="scientific">Dehalogenimonas etheniformans</name>
    <dbReference type="NCBI Taxonomy" id="1536648"/>
    <lineage>
        <taxon>Bacteria</taxon>
        <taxon>Bacillati</taxon>
        <taxon>Chloroflexota</taxon>
        <taxon>Dehalococcoidia</taxon>
        <taxon>Dehalococcoidales</taxon>
        <taxon>Dehalococcoidaceae</taxon>
        <taxon>Dehalogenimonas</taxon>
    </lineage>
</organism>
<dbReference type="GO" id="GO:0008270">
    <property type="term" value="F:zinc ion binding"/>
    <property type="evidence" value="ECO:0007669"/>
    <property type="project" value="TreeGrafter"/>
</dbReference>
<feature type="binding site" evidence="7">
    <location>
        <position position="135"/>
    </location>
    <ligand>
        <name>Zn(2+)</name>
        <dbReference type="ChEBI" id="CHEBI:29105"/>
    </ligand>
</feature>
<keyword evidence="4" id="KW-0805">Transcription regulation</keyword>
<dbReference type="InterPro" id="IPR043135">
    <property type="entry name" value="Fur_C"/>
</dbReference>
<keyword evidence="6" id="KW-0804">Transcription</keyword>
<reference evidence="9 10" key="1">
    <citation type="journal article" date="2017" name="ISME J.">
        <title>Grape pomace compost harbors organohalide-respiring Dehalogenimonas species with novel reductive dehalogenase genes.</title>
        <authorList>
            <person name="Yang Y."/>
            <person name="Higgins S.A."/>
            <person name="Yan J."/>
            <person name="Simsir B."/>
            <person name="Chourey K."/>
            <person name="Iyer R."/>
            <person name="Hettich R.L."/>
            <person name="Baldwin B."/>
            <person name="Ogles D.M."/>
            <person name="Loffler F.E."/>
        </authorList>
    </citation>
    <scope>NUCLEOTIDE SEQUENCE [LARGE SCALE GENOMIC DNA]</scope>
    <source>
        <strain evidence="9 10">GP</strain>
    </source>
</reference>
<dbReference type="GO" id="GO:1900376">
    <property type="term" value="P:regulation of secondary metabolite biosynthetic process"/>
    <property type="evidence" value="ECO:0007669"/>
    <property type="project" value="TreeGrafter"/>
</dbReference>
<dbReference type="Pfam" id="PF01475">
    <property type="entry name" value="FUR"/>
    <property type="match status" value="1"/>
</dbReference>
<dbReference type="AlphaFoldDB" id="A0A2P5P7E8"/>
<dbReference type="Gene3D" id="3.30.1490.190">
    <property type="match status" value="1"/>
</dbReference>
<evidence type="ECO:0000256" key="3">
    <source>
        <dbReference type="ARBA" id="ARBA00022833"/>
    </source>
</evidence>
<feature type="binding site" evidence="8">
    <location>
        <position position="127"/>
    </location>
    <ligand>
        <name>Fe cation</name>
        <dbReference type="ChEBI" id="CHEBI:24875"/>
    </ligand>
</feature>
<dbReference type="InterPro" id="IPR002481">
    <property type="entry name" value="FUR"/>
</dbReference>
<evidence type="ECO:0000313" key="10">
    <source>
        <dbReference type="Proteomes" id="UP000235653"/>
    </source>
</evidence>
<evidence type="ECO:0000256" key="6">
    <source>
        <dbReference type="ARBA" id="ARBA00023163"/>
    </source>
</evidence>
<dbReference type="EMBL" id="JQAN02000009">
    <property type="protein sequence ID" value="PPD58227.1"/>
    <property type="molecule type" value="Genomic_DNA"/>
</dbReference>
<keyword evidence="2" id="KW-0678">Repressor</keyword>
<proteinExistence type="inferred from homology"/>
<keyword evidence="8" id="KW-0408">Iron</keyword>
<dbReference type="GO" id="GO:0000976">
    <property type="term" value="F:transcription cis-regulatory region binding"/>
    <property type="evidence" value="ECO:0007669"/>
    <property type="project" value="TreeGrafter"/>
</dbReference>
<accession>A0A2P5P7E8</accession>
<comment type="cofactor">
    <cofactor evidence="8">
        <name>Mn(2+)</name>
        <dbReference type="ChEBI" id="CHEBI:29035"/>
    </cofactor>
    <cofactor evidence="8">
        <name>Fe(2+)</name>
        <dbReference type="ChEBI" id="CHEBI:29033"/>
    </cofactor>
    <text evidence="8">Binds 1 Mn(2+) or Fe(2+) ion per subunit.</text>
</comment>
<dbReference type="SUPFAM" id="SSF46785">
    <property type="entry name" value="Winged helix' DNA-binding domain"/>
    <property type="match status" value="1"/>
</dbReference>
<evidence type="ECO:0000256" key="2">
    <source>
        <dbReference type="ARBA" id="ARBA00022491"/>
    </source>
</evidence>
<gene>
    <name evidence="9" type="ORF">JP09_005405</name>
</gene>
<feature type="binding site" evidence="7">
    <location>
        <position position="95"/>
    </location>
    <ligand>
        <name>Zn(2+)</name>
        <dbReference type="ChEBI" id="CHEBI:29105"/>
    </ligand>
</feature>
<dbReference type="GO" id="GO:0045892">
    <property type="term" value="P:negative regulation of DNA-templated transcription"/>
    <property type="evidence" value="ECO:0007669"/>
    <property type="project" value="TreeGrafter"/>
</dbReference>
<comment type="caution">
    <text evidence="9">The sequence shown here is derived from an EMBL/GenBank/DDBJ whole genome shotgun (WGS) entry which is preliminary data.</text>
</comment>
<keyword evidence="5" id="KW-0238">DNA-binding</keyword>
<feature type="binding site" evidence="8">
    <location>
        <position position="89"/>
    </location>
    <ligand>
        <name>Fe cation</name>
        <dbReference type="ChEBI" id="CHEBI:24875"/>
    </ligand>
</feature>
<feature type="binding site" evidence="7">
    <location>
        <position position="98"/>
    </location>
    <ligand>
        <name>Zn(2+)</name>
        <dbReference type="ChEBI" id="CHEBI:29105"/>
    </ligand>
</feature>
<comment type="similarity">
    <text evidence="1">Belongs to the Fur family.</text>
</comment>
<dbReference type="PANTHER" id="PTHR33202:SF7">
    <property type="entry name" value="FERRIC UPTAKE REGULATION PROTEIN"/>
    <property type="match status" value="1"/>
</dbReference>
<evidence type="ECO:0000256" key="5">
    <source>
        <dbReference type="ARBA" id="ARBA00023125"/>
    </source>
</evidence>
<evidence type="ECO:0000256" key="4">
    <source>
        <dbReference type="ARBA" id="ARBA00023015"/>
    </source>
</evidence>
<keyword evidence="3 7" id="KW-0862">Zinc</keyword>
<dbReference type="OrthoDB" id="8659436at2"/>
<keyword evidence="10" id="KW-1185">Reference proteome</keyword>
<dbReference type="InterPro" id="IPR036388">
    <property type="entry name" value="WH-like_DNA-bd_sf"/>
</dbReference>
<keyword evidence="7" id="KW-0479">Metal-binding</keyword>
<evidence type="ECO:0000256" key="7">
    <source>
        <dbReference type="PIRSR" id="PIRSR602481-1"/>
    </source>
</evidence>
<sequence length="141" mass="15858">MTYSKDFAVKLKSSGYKLTPQRRAIISSILSSERSLTPQELHSSLVEKHPQIGLVTVYRTLELLNRLGLLCEFQPQGSARSFKAGPAEHHHHLVCRGCGEVVDFTGRCPIELKTSLERETGFLITDHQLEFAGYCRNCRGK</sequence>
<dbReference type="Gene3D" id="1.10.10.10">
    <property type="entry name" value="Winged helix-like DNA-binding domain superfamily/Winged helix DNA-binding domain"/>
    <property type="match status" value="1"/>
</dbReference>
<evidence type="ECO:0000256" key="1">
    <source>
        <dbReference type="ARBA" id="ARBA00007957"/>
    </source>
</evidence>
<evidence type="ECO:0000256" key="8">
    <source>
        <dbReference type="PIRSR" id="PIRSR602481-2"/>
    </source>
</evidence>
<dbReference type="InterPro" id="IPR036390">
    <property type="entry name" value="WH_DNA-bd_sf"/>
</dbReference>
<protein>
    <submittedName>
        <fullName evidence="9">Transcriptional repressor</fullName>
    </submittedName>
</protein>
<dbReference type="Proteomes" id="UP000235653">
    <property type="component" value="Unassembled WGS sequence"/>
</dbReference>
<dbReference type="GO" id="GO:0003700">
    <property type="term" value="F:DNA-binding transcription factor activity"/>
    <property type="evidence" value="ECO:0007669"/>
    <property type="project" value="InterPro"/>
</dbReference>
<feature type="binding site" evidence="7">
    <location>
        <position position="138"/>
    </location>
    <ligand>
        <name>Zn(2+)</name>
        <dbReference type="ChEBI" id="CHEBI:29105"/>
    </ligand>
</feature>